<dbReference type="EMBL" id="SKCS01000196">
    <property type="protein sequence ID" value="TNN13330.1"/>
    <property type="molecule type" value="Genomic_DNA"/>
</dbReference>
<dbReference type="Proteomes" id="UP000311919">
    <property type="component" value="Unassembled WGS sequence"/>
</dbReference>
<name>A0A4Z2DAY1_SCHJA</name>
<protein>
    <submittedName>
        <fullName evidence="1">Gag-Pol polyprotein</fullName>
    </submittedName>
</protein>
<dbReference type="InterPro" id="IPR021109">
    <property type="entry name" value="Peptidase_aspartic_dom_sf"/>
</dbReference>
<keyword evidence="2" id="KW-1185">Reference proteome</keyword>
<accession>A0A4Z2DAY1</accession>
<reference evidence="1 2" key="1">
    <citation type="submission" date="2019-03" db="EMBL/GenBank/DDBJ databases">
        <title>An improved genome assembly of the fluke Schistosoma japonicum.</title>
        <authorList>
            <person name="Hu W."/>
            <person name="Luo F."/>
            <person name="Yin M."/>
            <person name="Mo X."/>
            <person name="Sun C."/>
            <person name="Wu Q."/>
            <person name="Zhu B."/>
            <person name="Xiang M."/>
            <person name="Wang J."/>
            <person name="Wang Y."/>
            <person name="Zhang T."/>
            <person name="Xu B."/>
            <person name="Zheng H."/>
            <person name="Feng Z."/>
        </authorList>
    </citation>
    <scope>NUCLEOTIDE SEQUENCE [LARGE SCALE GENOMIC DNA]</scope>
    <source>
        <strain evidence="1">HuSjv2</strain>
        <tissue evidence="1">Worms</tissue>
    </source>
</reference>
<proteinExistence type="predicted"/>
<dbReference type="SUPFAM" id="SSF50630">
    <property type="entry name" value="Acid proteases"/>
    <property type="match status" value="1"/>
</dbReference>
<dbReference type="OrthoDB" id="6270362at2759"/>
<dbReference type="STRING" id="6182.A0A4Z2DAY1"/>
<sequence>MEEIFQVEYKDMDEAKEVQLITHKLGHYECSKYKSYTLLQLLSVLTFNETNDILITISCEPVSLFHIRYECLQLTKYADEDYLSYASRASLQAECLNLMRRQMFNQNVNYLFLDSSYEQILSNVDLLVNDVQIRLQLDTATDITLISKKTWDQIGCPPFLSTKHTALNASGDILKHAGMINCFVKIGVHSFAGTSYDLDLIGIDWIDERNRWNVPLGAEYA</sequence>
<evidence type="ECO:0000313" key="2">
    <source>
        <dbReference type="Proteomes" id="UP000311919"/>
    </source>
</evidence>
<organism evidence="1 2">
    <name type="scientific">Schistosoma japonicum</name>
    <name type="common">Blood fluke</name>
    <dbReference type="NCBI Taxonomy" id="6182"/>
    <lineage>
        <taxon>Eukaryota</taxon>
        <taxon>Metazoa</taxon>
        <taxon>Spiralia</taxon>
        <taxon>Lophotrochozoa</taxon>
        <taxon>Platyhelminthes</taxon>
        <taxon>Trematoda</taxon>
        <taxon>Digenea</taxon>
        <taxon>Strigeidida</taxon>
        <taxon>Schistosomatoidea</taxon>
        <taxon>Schistosomatidae</taxon>
        <taxon>Schistosoma</taxon>
    </lineage>
</organism>
<gene>
    <name evidence="1" type="ORF">EWB00_003037</name>
</gene>
<evidence type="ECO:0000313" key="1">
    <source>
        <dbReference type="EMBL" id="TNN13330.1"/>
    </source>
</evidence>
<dbReference type="AlphaFoldDB" id="A0A4Z2DAY1"/>
<comment type="caution">
    <text evidence="1">The sequence shown here is derived from an EMBL/GenBank/DDBJ whole genome shotgun (WGS) entry which is preliminary data.</text>
</comment>